<sequence>MEDAVVAWFHGHEDRINLSGELVCEAAQQMLDKLYLDHDRSFKFFNACLEPFKKRHNIRSHRRFGESGSVNKQIIDESLPRLCETLDKFEWKDIYNMNETGIFFQMQIWSEATDAISIDENELLDQAFVEELESQICQFRYPNPMDIRNPLNYPAEDEVAYFPDVDDVVNDQLSNAADDGGNADDDSHEHPSLSSTEAQKML</sequence>
<keyword evidence="5" id="KW-1185">Reference proteome</keyword>
<proteinExistence type="predicted"/>
<feature type="domain" description="HTH CENPB-type" evidence="3">
    <location>
        <begin position="1"/>
        <end position="62"/>
    </location>
</feature>
<dbReference type="Proteomes" id="UP000077202">
    <property type="component" value="Unassembled WGS sequence"/>
</dbReference>
<accession>A0A176VSG2</accession>
<comment type="caution">
    <text evidence="4">The sequence shown here is derived from an EMBL/GenBank/DDBJ whole genome shotgun (WGS) entry which is preliminary data.</text>
</comment>
<name>A0A176VSG2_MARPO</name>
<evidence type="ECO:0000259" key="3">
    <source>
        <dbReference type="PROSITE" id="PS51253"/>
    </source>
</evidence>
<protein>
    <recommendedName>
        <fullName evidence="3">HTH CENPB-type domain-containing protein</fullName>
    </recommendedName>
</protein>
<evidence type="ECO:0000313" key="4">
    <source>
        <dbReference type="EMBL" id="OAE23760.1"/>
    </source>
</evidence>
<dbReference type="GO" id="GO:0003677">
    <property type="term" value="F:DNA binding"/>
    <property type="evidence" value="ECO:0007669"/>
    <property type="project" value="UniProtKB-KW"/>
</dbReference>
<keyword evidence="1" id="KW-0238">DNA-binding</keyword>
<dbReference type="InterPro" id="IPR006600">
    <property type="entry name" value="HTH_CenpB_DNA-bd_dom"/>
</dbReference>
<evidence type="ECO:0000256" key="1">
    <source>
        <dbReference type="ARBA" id="ARBA00023125"/>
    </source>
</evidence>
<gene>
    <name evidence="4" type="ORF">AXG93_4776s1450</name>
</gene>
<dbReference type="Pfam" id="PF03221">
    <property type="entry name" value="HTH_Tnp_Tc5"/>
    <property type="match status" value="1"/>
</dbReference>
<dbReference type="PROSITE" id="PS51253">
    <property type="entry name" value="HTH_CENPB"/>
    <property type="match status" value="1"/>
</dbReference>
<dbReference type="InterPro" id="IPR009057">
    <property type="entry name" value="Homeodomain-like_sf"/>
</dbReference>
<dbReference type="AlphaFoldDB" id="A0A176VSG2"/>
<dbReference type="EMBL" id="LVLJ01002789">
    <property type="protein sequence ID" value="OAE23760.1"/>
    <property type="molecule type" value="Genomic_DNA"/>
</dbReference>
<dbReference type="Gene3D" id="1.10.10.60">
    <property type="entry name" value="Homeodomain-like"/>
    <property type="match status" value="1"/>
</dbReference>
<feature type="compositionally biased region" description="Polar residues" evidence="2">
    <location>
        <begin position="192"/>
        <end position="202"/>
    </location>
</feature>
<organism evidence="4 5">
    <name type="scientific">Marchantia polymorpha subsp. ruderalis</name>
    <dbReference type="NCBI Taxonomy" id="1480154"/>
    <lineage>
        <taxon>Eukaryota</taxon>
        <taxon>Viridiplantae</taxon>
        <taxon>Streptophyta</taxon>
        <taxon>Embryophyta</taxon>
        <taxon>Marchantiophyta</taxon>
        <taxon>Marchantiopsida</taxon>
        <taxon>Marchantiidae</taxon>
        <taxon>Marchantiales</taxon>
        <taxon>Marchantiaceae</taxon>
        <taxon>Marchantia</taxon>
    </lineage>
</organism>
<reference evidence="4" key="1">
    <citation type="submission" date="2016-03" db="EMBL/GenBank/DDBJ databases">
        <title>Mechanisms controlling the formation of the plant cell surface in tip-growing cells are functionally conserved among land plants.</title>
        <authorList>
            <person name="Honkanen S."/>
            <person name="Jones V.A."/>
            <person name="Morieri G."/>
            <person name="Champion C."/>
            <person name="Hetherington A.J."/>
            <person name="Kelly S."/>
            <person name="Saint-Marcoux D."/>
            <person name="Proust H."/>
            <person name="Prescott H."/>
            <person name="Dolan L."/>
        </authorList>
    </citation>
    <scope>NUCLEOTIDE SEQUENCE [LARGE SCALE GENOMIC DNA]</scope>
    <source>
        <tissue evidence="4">Whole gametophyte</tissue>
    </source>
</reference>
<evidence type="ECO:0000313" key="5">
    <source>
        <dbReference type="Proteomes" id="UP000077202"/>
    </source>
</evidence>
<dbReference type="SUPFAM" id="SSF46689">
    <property type="entry name" value="Homeodomain-like"/>
    <property type="match status" value="1"/>
</dbReference>
<feature type="region of interest" description="Disordered" evidence="2">
    <location>
        <begin position="171"/>
        <end position="202"/>
    </location>
</feature>
<evidence type="ECO:0000256" key="2">
    <source>
        <dbReference type="SAM" id="MobiDB-lite"/>
    </source>
</evidence>